<dbReference type="Proteomes" id="UP001066276">
    <property type="component" value="Chromosome 6"/>
</dbReference>
<gene>
    <name evidence="2" type="ORF">NDU88_005001</name>
</gene>
<feature type="region of interest" description="Disordered" evidence="1">
    <location>
        <begin position="57"/>
        <end position="79"/>
    </location>
</feature>
<comment type="caution">
    <text evidence="2">The sequence shown here is derived from an EMBL/GenBank/DDBJ whole genome shotgun (WGS) entry which is preliminary data.</text>
</comment>
<reference evidence="2" key="1">
    <citation type="journal article" date="2022" name="bioRxiv">
        <title>Sequencing and chromosome-scale assembly of the giantPleurodeles waltlgenome.</title>
        <authorList>
            <person name="Brown T."/>
            <person name="Elewa A."/>
            <person name="Iarovenko S."/>
            <person name="Subramanian E."/>
            <person name="Araus A.J."/>
            <person name="Petzold A."/>
            <person name="Susuki M."/>
            <person name="Suzuki K.-i.T."/>
            <person name="Hayashi T."/>
            <person name="Toyoda A."/>
            <person name="Oliveira C."/>
            <person name="Osipova E."/>
            <person name="Leigh N.D."/>
            <person name="Simon A."/>
            <person name="Yun M.H."/>
        </authorList>
    </citation>
    <scope>NUCLEOTIDE SEQUENCE</scope>
    <source>
        <strain evidence="2">20211129_DDA</strain>
        <tissue evidence="2">Liver</tissue>
    </source>
</reference>
<dbReference type="AlphaFoldDB" id="A0AAV7QJY4"/>
<organism evidence="2 3">
    <name type="scientific">Pleurodeles waltl</name>
    <name type="common">Iberian ribbed newt</name>
    <dbReference type="NCBI Taxonomy" id="8319"/>
    <lineage>
        <taxon>Eukaryota</taxon>
        <taxon>Metazoa</taxon>
        <taxon>Chordata</taxon>
        <taxon>Craniata</taxon>
        <taxon>Vertebrata</taxon>
        <taxon>Euteleostomi</taxon>
        <taxon>Amphibia</taxon>
        <taxon>Batrachia</taxon>
        <taxon>Caudata</taxon>
        <taxon>Salamandroidea</taxon>
        <taxon>Salamandridae</taxon>
        <taxon>Pleurodelinae</taxon>
        <taxon>Pleurodeles</taxon>
    </lineage>
</organism>
<keyword evidence="3" id="KW-1185">Reference proteome</keyword>
<accession>A0AAV7QJY4</accession>
<sequence>MKSAGCELEPVTAAVERSLGVMSPSQNDQLDKMLLKCERKPRMRASVKFTTAERNWEVTSSSQNDRLNKVPLKRERKPRVQASVRVTTALYR</sequence>
<proteinExistence type="predicted"/>
<evidence type="ECO:0000313" key="3">
    <source>
        <dbReference type="Proteomes" id="UP001066276"/>
    </source>
</evidence>
<evidence type="ECO:0000256" key="1">
    <source>
        <dbReference type="SAM" id="MobiDB-lite"/>
    </source>
</evidence>
<protein>
    <submittedName>
        <fullName evidence="2">Uncharacterized protein</fullName>
    </submittedName>
</protein>
<dbReference type="EMBL" id="JANPWB010000010">
    <property type="protein sequence ID" value="KAJ1138620.1"/>
    <property type="molecule type" value="Genomic_DNA"/>
</dbReference>
<name>A0AAV7QJY4_PLEWA</name>
<evidence type="ECO:0000313" key="2">
    <source>
        <dbReference type="EMBL" id="KAJ1138620.1"/>
    </source>
</evidence>